<reference evidence="7 8" key="1">
    <citation type="submission" date="2024-12" db="EMBL/GenBank/DDBJ databases">
        <authorList>
            <person name="Hu S."/>
        </authorList>
    </citation>
    <scope>NUCLEOTIDE SEQUENCE [LARGE SCALE GENOMIC DNA]</scope>
    <source>
        <strain evidence="7 8">P-25</strain>
    </source>
</reference>
<feature type="domain" description="Cytochrome c" evidence="6">
    <location>
        <begin position="38"/>
        <end position="127"/>
    </location>
</feature>
<keyword evidence="2 4" id="KW-0479">Metal-binding</keyword>
<dbReference type="InterPro" id="IPR009056">
    <property type="entry name" value="Cyt_c-like_dom"/>
</dbReference>
<dbReference type="Gene3D" id="1.10.760.10">
    <property type="entry name" value="Cytochrome c-like domain"/>
    <property type="match status" value="1"/>
</dbReference>
<organism evidence="7 8">
    <name type="scientific">Pedobacter helvus</name>
    <dbReference type="NCBI Taxonomy" id="2563444"/>
    <lineage>
        <taxon>Bacteria</taxon>
        <taxon>Pseudomonadati</taxon>
        <taxon>Bacteroidota</taxon>
        <taxon>Sphingobacteriia</taxon>
        <taxon>Sphingobacteriales</taxon>
        <taxon>Sphingobacteriaceae</taxon>
        <taxon>Pedobacter</taxon>
    </lineage>
</organism>
<evidence type="ECO:0000256" key="4">
    <source>
        <dbReference type="PROSITE-ProRule" id="PRU00433"/>
    </source>
</evidence>
<keyword evidence="8" id="KW-1185">Reference proteome</keyword>
<evidence type="ECO:0000256" key="5">
    <source>
        <dbReference type="SAM" id="SignalP"/>
    </source>
</evidence>
<evidence type="ECO:0000259" key="6">
    <source>
        <dbReference type="PROSITE" id="PS51007"/>
    </source>
</evidence>
<dbReference type="Pfam" id="PF13442">
    <property type="entry name" value="Cytochrome_CBB3"/>
    <property type="match status" value="1"/>
</dbReference>
<evidence type="ECO:0000256" key="1">
    <source>
        <dbReference type="ARBA" id="ARBA00022617"/>
    </source>
</evidence>
<feature type="chain" id="PRO_5046206421" evidence="5">
    <location>
        <begin position="27"/>
        <end position="148"/>
    </location>
</feature>
<name>A0ABW9JBV4_9SPHI</name>
<proteinExistence type="predicted"/>
<dbReference type="PANTHER" id="PTHR35008:SF4">
    <property type="entry name" value="BLL4482 PROTEIN"/>
    <property type="match status" value="1"/>
</dbReference>
<dbReference type="InterPro" id="IPR036909">
    <property type="entry name" value="Cyt_c-like_dom_sf"/>
</dbReference>
<keyword evidence="1 4" id="KW-0349">Heme</keyword>
<dbReference type="PROSITE" id="PS51007">
    <property type="entry name" value="CYTC"/>
    <property type="match status" value="1"/>
</dbReference>
<keyword evidence="3 4" id="KW-0408">Iron</keyword>
<protein>
    <submittedName>
        <fullName evidence="7">C-type cytochrome</fullName>
    </submittedName>
</protein>
<gene>
    <name evidence="7" type="ORF">E5L68_000685</name>
</gene>
<keyword evidence="5" id="KW-0732">Signal</keyword>
<sequence>MKGKNIGFRKAIVYSLFIGSIAMAFHACQSAGEIEMAKYMSNGKDLYQARCQNCHGKDGEGLGELAPPLTDTIFLKSNKTKLACFIKNGVNEPMQVNGKIYQEKMPAFKDLHDIDIAQVIVYITNTFGNKQGMYTYEQVANDLKNCRK</sequence>
<comment type="caution">
    <text evidence="7">The sequence shown here is derived from an EMBL/GenBank/DDBJ whole genome shotgun (WGS) entry which is preliminary data.</text>
</comment>
<dbReference type="RefSeq" id="WP_246073386.1">
    <property type="nucleotide sequence ID" value="NZ_SRMP02000001.1"/>
</dbReference>
<dbReference type="SUPFAM" id="SSF46626">
    <property type="entry name" value="Cytochrome c"/>
    <property type="match status" value="1"/>
</dbReference>
<dbReference type="InterPro" id="IPR051459">
    <property type="entry name" value="Cytochrome_c-type_DH"/>
</dbReference>
<evidence type="ECO:0000313" key="8">
    <source>
        <dbReference type="Proteomes" id="UP001517367"/>
    </source>
</evidence>
<evidence type="ECO:0000256" key="2">
    <source>
        <dbReference type="ARBA" id="ARBA00022723"/>
    </source>
</evidence>
<dbReference type="Proteomes" id="UP001517367">
    <property type="component" value="Unassembled WGS sequence"/>
</dbReference>
<evidence type="ECO:0000313" key="7">
    <source>
        <dbReference type="EMBL" id="MFN0289883.1"/>
    </source>
</evidence>
<dbReference type="EMBL" id="SRMP02000001">
    <property type="protein sequence ID" value="MFN0289883.1"/>
    <property type="molecule type" value="Genomic_DNA"/>
</dbReference>
<dbReference type="PANTHER" id="PTHR35008">
    <property type="entry name" value="BLL4482 PROTEIN-RELATED"/>
    <property type="match status" value="1"/>
</dbReference>
<accession>A0ABW9JBV4</accession>
<evidence type="ECO:0000256" key="3">
    <source>
        <dbReference type="ARBA" id="ARBA00023004"/>
    </source>
</evidence>
<feature type="signal peptide" evidence="5">
    <location>
        <begin position="1"/>
        <end position="26"/>
    </location>
</feature>